<feature type="region of interest" description="Disordered" evidence="8">
    <location>
        <begin position="1"/>
        <end position="132"/>
    </location>
</feature>
<keyword evidence="5" id="KW-0813">Transport</keyword>
<reference evidence="10 11" key="2">
    <citation type="journal article" date="2013" name="IMA Fungus">
        <title>IMA Genome-F 1: Ceratocystis fimbriata: Draft nuclear genome sequence for the plant pathogen, Ceratocystis fimbriata.</title>
        <authorList>
            <person name="Wilken P.M."/>
            <person name="Steenkamp E.T."/>
            <person name="Wingfield M.J."/>
            <person name="de Beer Z.W."/>
            <person name="Wingfield B.D."/>
        </authorList>
    </citation>
    <scope>NUCLEOTIDE SEQUENCE [LARGE SCALE GENOMIC DNA]</scope>
    <source>
        <strain evidence="10 11">CBS 114723</strain>
    </source>
</reference>
<keyword evidence="11" id="KW-1185">Reference proteome</keyword>
<evidence type="ECO:0000313" key="11">
    <source>
        <dbReference type="Proteomes" id="UP000222788"/>
    </source>
</evidence>
<gene>
    <name evidence="10" type="ORF">CFIMG_005346RA</name>
</gene>
<dbReference type="GO" id="GO:0007032">
    <property type="term" value="P:endosome organization"/>
    <property type="evidence" value="ECO:0007669"/>
    <property type="project" value="TreeGrafter"/>
</dbReference>
<dbReference type="Proteomes" id="UP000222788">
    <property type="component" value="Unassembled WGS sequence"/>
</dbReference>
<dbReference type="PANTHER" id="PTHR37787:SF1">
    <property type="entry name" value="BIOGENESIS OF LYSOSOME-RELATED ORGANELLES COMPLEX 1 SUBUNIT KXD1"/>
    <property type="match status" value="1"/>
</dbReference>
<evidence type="ECO:0000256" key="2">
    <source>
        <dbReference type="ARBA" id="ARBA00004177"/>
    </source>
</evidence>
<dbReference type="InterPro" id="IPR019371">
    <property type="entry name" value="KxDL_dom"/>
</dbReference>
<organism evidence="10 11">
    <name type="scientific">Ceratocystis fimbriata CBS 114723</name>
    <dbReference type="NCBI Taxonomy" id="1035309"/>
    <lineage>
        <taxon>Eukaryota</taxon>
        <taxon>Fungi</taxon>
        <taxon>Dikarya</taxon>
        <taxon>Ascomycota</taxon>
        <taxon>Pezizomycotina</taxon>
        <taxon>Sordariomycetes</taxon>
        <taxon>Hypocreomycetidae</taxon>
        <taxon>Microascales</taxon>
        <taxon>Ceratocystidaceae</taxon>
        <taxon>Ceratocystis</taxon>
    </lineage>
</organism>
<comment type="subcellular location">
    <subcellularLocation>
        <location evidence="2">Endosome</location>
    </subcellularLocation>
</comment>
<comment type="function">
    <text evidence="1">Component of the biogenesis of lysosome-related organelles complex-1 (BLOC-1) involved in endosomal cargo sorting.</text>
</comment>
<accession>A0A2C5X593</accession>
<dbReference type="GO" id="GO:0032880">
    <property type="term" value="P:regulation of protein localization"/>
    <property type="evidence" value="ECO:0007669"/>
    <property type="project" value="TreeGrafter"/>
</dbReference>
<dbReference type="InterPro" id="IPR051390">
    <property type="entry name" value="BLOC-1_subunit_KXD1"/>
</dbReference>
<evidence type="ECO:0000256" key="5">
    <source>
        <dbReference type="ARBA" id="ARBA00022448"/>
    </source>
</evidence>
<dbReference type="PANTHER" id="PTHR37787">
    <property type="entry name" value="BIOGENESIS OF LYSOSOME-RELATED ORGANELLES COMPLEX 1 SUBUNIT KXD1"/>
    <property type="match status" value="1"/>
</dbReference>
<evidence type="ECO:0000256" key="3">
    <source>
        <dbReference type="ARBA" id="ARBA00005913"/>
    </source>
</evidence>
<keyword evidence="6" id="KW-0967">Endosome</keyword>
<feature type="domain" description="KxDL" evidence="9">
    <location>
        <begin position="143"/>
        <end position="225"/>
    </location>
</feature>
<comment type="caution">
    <text evidence="10">The sequence shown here is derived from an EMBL/GenBank/DDBJ whole genome shotgun (WGS) entry which is preliminary data.</text>
</comment>
<evidence type="ECO:0000256" key="4">
    <source>
        <dbReference type="ARBA" id="ARBA00016207"/>
    </source>
</evidence>
<dbReference type="GO" id="GO:0031083">
    <property type="term" value="C:BLOC-1 complex"/>
    <property type="evidence" value="ECO:0007669"/>
    <property type="project" value="TreeGrafter"/>
</dbReference>
<dbReference type="Pfam" id="PF10241">
    <property type="entry name" value="KxDL"/>
    <property type="match status" value="1"/>
</dbReference>
<feature type="compositionally biased region" description="Low complexity" evidence="8">
    <location>
        <begin position="45"/>
        <end position="68"/>
    </location>
</feature>
<evidence type="ECO:0000256" key="7">
    <source>
        <dbReference type="ARBA" id="ARBA00029808"/>
    </source>
</evidence>
<comment type="similarity">
    <text evidence="3">Belongs to the KXD1 family.</text>
</comment>
<evidence type="ECO:0000256" key="6">
    <source>
        <dbReference type="ARBA" id="ARBA00022753"/>
    </source>
</evidence>
<evidence type="ECO:0000259" key="9">
    <source>
        <dbReference type="Pfam" id="PF10241"/>
    </source>
</evidence>
<dbReference type="GO" id="GO:0005768">
    <property type="term" value="C:endosome"/>
    <property type="evidence" value="ECO:0007669"/>
    <property type="project" value="UniProtKB-SubCell"/>
</dbReference>
<evidence type="ECO:0000313" key="10">
    <source>
        <dbReference type="EMBL" id="PHH53031.1"/>
    </source>
</evidence>
<protein>
    <recommendedName>
        <fullName evidence="4">Biogenesis of lysosome-related organelles complex 1 subunit KXD1</fullName>
    </recommendedName>
    <alternativeName>
        <fullName evidence="7">KxDL homolog</fullName>
    </alternativeName>
</protein>
<dbReference type="AlphaFoldDB" id="A0A2C5X593"/>
<dbReference type="EMBL" id="APWK03000051">
    <property type="protein sequence ID" value="PHH53031.1"/>
    <property type="molecule type" value="Genomic_DNA"/>
</dbReference>
<proteinExistence type="inferred from homology"/>
<reference evidence="10 11" key="1">
    <citation type="journal article" date="2013" name="Fungal Biol.">
        <title>Analysis of microsatellite markers in the genome of the plant pathogen Ceratocystis fimbriata.</title>
        <authorList>
            <person name="Simpson M.C."/>
            <person name="Wilken P.M."/>
            <person name="Coetzee M.P."/>
            <person name="Wingfield M.J."/>
            <person name="Wingfield B.D."/>
        </authorList>
    </citation>
    <scope>NUCLEOTIDE SEQUENCE [LARGE SCALE GENOMIC DNA]</scope>
    <source>
        <strain evidence="10 11">CBS 114723</strain>
    </source>
</reference>
<feature type="compositionally biased region" description="Low complexity" evidence="8">
    <location>
        <begin position="106"/>
        <end position="125"/>
    </location>
</feature>
<name>A0A2C5X593_9PEZI</name>
<evidence type="ECO:0000256" key="8">
    <source>
        <dbReference type="SAM" id="MobiDB-lite"/>
    </source>
</evidence>
<evidence type="ECO:0000256" key="1">
    <source>
        <dbReference type="ARBA" id="ARBA00002069"/>
    </source>
</evidence>
<sequence length="238" mass="26208">MAAHYYPSGYSLPISSPSKASHLQYEPYPGQAYYTSPSEEEEDVYSTTSGGTSYTSPSFGTSSSRFSSDLYGSGKYASGRYGSSGHTPDRYASSSSSSSYKPELYGSSNYTYGSRRSGSGSSNTGMSARNADFPEYMNERASGLIDPAPLDQGIATQARTSGKLNGKHRQLADMQQQAAGRLARFRERYTEGLRDAQEVQQDLEWTQQKLQSLKSKAQRKHGREYAMARSQYCFAETE</sequence>
<dbReference type="OrthoDB" id="4089816at2759"/>